<dbReference type="InterPro" id="IPR036388">
    <property type="entry name" value="WH-like_DNA-bd_sf"/>
</dbReference>
<dbReference type="Gene3D" id="1.10.10.10">
    <property type="entry name" value="Winged helix-like DNA-binding domain superfamily/Winged helix DNA-binding domain"/>
    <property type="match status" value="1"/>
</dbReference>
<dbReference type="PANTHER" id="PTHR44688:SF16">
    <property type="entry name" value="DNA-BINDING TRANSCRIPTIONAL ACTIVATOR DEVR_DOSR"/>
    <property type="match status" value="1"/>
</dbReference>
<evidence type="ECO:0000256" key="5">
    <source>
        <dbReference type="ARBA" id="ARBA00023163"/>
    </source>
</evidence>
<dbReference type="GO" id="GO:0000160">
    <property type="term" value="P:phosphorelay signal transduction system"/>
    <property type="evidence" value="ECO:0007669"/>
    <property type="project" value="UniProtKB-KW"/>
</dbReference>
<dbReference type="FunFam" id="3.40.50.2300:FF:000018">
    <property type="entry name" value="DNA-binding transcriptional regulator NtrC"/>
    <property type="match status" value="1"/>
</dbReference>
<dbReference type="CDD" id="cd06170">
    <property type="entry name" value="LuxR_C_like"/>
    <property type="match status" value="1"/>
</dbReference>
<feature type="domain" description="HTH luxR-type" evidence="7">
    <location>
        <begin position="135"/>
        <end position="200"/>
    </location>
</feature>
<dbReference type="Gene3D" id="3.40.50.2300">
    <property type="match status" value="1"/>
</dbReference>
<evidence type="ECO:0000256" key="3">
    <source>
        <dbReference type="ARBA" id="ARBA00023015"/>
    </source>
</evidence>
<dbReference type="InterPro" id="IPR016032">
    <property type="entry name" value="Sig_transdc_resp-reg_C-effctor"/>
</dbReference>
<dbReference type="PANTHER" id="PTHR44688">
    <property type="entry name" value="DNA-BINDING TRANSCRIPTIONAL ACTIVATOR DEVR_DOSR"/>
    <property type="match status" value="1"/>
</dbReference>
<protein>
    <submittedName>
        <fullName evidence="9">Response regulator</fullName>
    </submittedName>
</protein>
<dbReference type="GO" id="GO:0006355">
    <property type="term" value="P:regulation of DNA-templated transcription"/>
    <property type="evidence" value="ECO:0007669"/>
    <property type="project" value="InterPro"/>
</dbReference>
<evidence type="ECO:0000256" key="2">
    <source>
        <dbReference type="ARBA" id="ARBA00023012"/>
    </source>
</evidence>
<dbReference type="PRINTS" id="PR00038">
    <property type="entry name" value="HTHLUXR"/>
</dbReference>
<dbReference type="InterPro" id="IPR000792">
    <property type="entry name" value="Tscrpt_reg_LuxR_C"/>
</dbReference>
<comment type="caution">
    <text evidence="9">The sequence shown here is derived from an EMBL/GenBank/DDBJ whole genome shotgun (WGS) entry which is preliminary data.</text>
</comment>
<feature type="domain" description="Response regulatory" evidence="8">
    <location>
        <begin position="5"/>
        <end position="119"/>
    </location>
</feature>
<dbReference type="PROSITE" id="PS00622">
    <property type="entry name" value="HTH_LUXR_1"/>
    <property type="match status" value="1"/>
</dbReference>
<keyword evidence="5" id="KW-0804">Transcription</keyword>
<evidence type="ECO:0000313" key="9">
    <source>
        <dbReference type="EMBL" id="MXP48315.1"/>
    </source>
</evidence>
<dbReference type="SMART" id="SM00448">
    <property type="entry name" value="REC"/>
    <property type="match status" value="1"/>
</dbReference>
<organism evidence="9 10">
    <name type="scientific">Pontixanthobacter luteolus</name>
    <dbReference type="NCBI Taxonomy" id="295089"/>
    <lineage>
        <taxon>Bacteria</taxon>
        <taxon>Pseudomonadati</taxon>
        <taxon>Pseudomonadota</taxon>
        <taxon>Alphaproteobacteria</taxon>
        <taxon>Sphingomonadales</taxon>
        <taxon>Erythrobacteraceae</taxon>
        <taxon>Pontixanthobacter</taxon>
    </lineage>
</organism>
<keyword evidence="1 6" id="KW-0597">Phosphoprotein</keyword>
<dbReference type="OrthoDB" id="9782655at2"/>
<evidence type="ECO:0000256" key="1">
    <source>
        <dbReference type="ARBA" id="ARBA00022553"/>
    </source>
</evidence>
<dbReference type="Proteomes" id="UP000471435">
    <property type="component" value="Unassembled WGS sequence"/>
</dbReference>
<dbReference type="SUPFAM" id="SSF46894">
    <property type="entry name" value="C-terminal effector domain of the bipartite response regulators"/>
    <property type="match status" value="1"/>
</dbReference>
<dbReference type="GO" id="GO:0003677">
    <property type="term" value="F:DNA binding"/>
    <property type="evidence" value="ECO:0007669"/>
    <property type="project" value="UniProtKB-KW"/>
</dbReference>
<dbReference type="PROSITE" id="PS50110">
    <property type="entry name" value="RESPONSE_REGULATORY"/>
    <property type="match status" value="1"/>
</dbReference>
<dbReference type="AlphaFoldDB" id="A0A6I4V3M0"/>
<evidence type="ECO:0000313" key="10">
    <source>
        <dbReference type="Proteomes" id="UP000471435"/>
    </source>
</evidence>
<gene>
    <name evidence="9" type="ORF">GRI43_13040</name>
</gene>
<dbReference type="SMART" id="SM00421">
    <property type="entry name" value="HTH_LUXR"/>
    <property type="match status" value="1"/>
</dbReference>
<keyword evidence="3" id="KW-0805">Transcription regulation</keyword>
<evidence type="ECO:0000256" key="6">
    <source>
        <dbReference type="PROSITE-ProRule" id="PRU00169"/>
    </source>
</evidence>
<name>A0A6I4V3M0_9SPHN</name>
<keyword evidence="2" id="KW-0902">Two-component regulatory system</keyword>
<proteinExistence type="predicted"/>
<dbReference type="InterPro" id="IPR011006">
    <property type="entry name" value="CheY-like_superfamily"/>
</dbReference>
<feature type="modified residue" description="4-aspartylphosphate" evidence="6">
    <location>
        <position position="54"/>
    </location>
</feature>
<sequence length="210" mass="23438">MDLMHIHIVDDDAEILESVAFMLRAEGYNVHRYHSAEQLLEGFRNMKSGCLLVDLRLPGMSGLALQKYLHEHECDFPVVLMTGHGEVSSAVRAMKEGAVDFLEKPFSKSDLMAALGAASELMTHPQASSKERRDAEEKLEHLTKREHQVLEGLVKGHPNKTIAYDLGISPRTIEVHRANAMKKLEVQNLSEMLHIAFVAGMMDHQDDAAA</sequence>
<keyword evidence="10" id="KW-1185">Reference proteome</keyword>
<dbReference type="InterPro" id="IPR001789">
    <property type="entry name" value="Sig_transdc_resp-reg_receiver"/>
</dbReference>
<dbReference type="EMBL" id="WTYP01000002">
    <property type="protein sequence ID" value="MXP48315.1"/>
    <property type="molecule type" value="Genomic_DNA"/>
</dbReference>
<dbReference type="PROSITE" id="PS50043">
    <property type="entry name" value="HTH_LUXR_2"/>
    <property type="match status" value="1"/>
</dbReference>
<reference evidence="9 10" key="1">
    <citation type="submission" date="2019-12" db="EMBL/GenBank/DDBJ databases">
        <title>Genomic-based taxomic classification of the family Erythrobacteraceae.</title>
        <authorList>
            <person name="Xu L."/>
        </authorList>
    </citation>
    <scope>NUCLEOTIDE SEQUENCE [LARGE SCALE GENOMIC DNA]</scope>
    <source>
        <strain evidence="9 10">SW-109</strain>
    </source>
</reference>
<accession>A0A6I4V3M0</accession>
<keyword evidence="4" id="KW-0238">DNA-binding</keyword>
<dbReference type="Pfam" id="PF00072">
    <property type="entry name" value="Response_reg"/>
    <property type="match status" value="1"/>
</dbReference>
<dbReference type="Pfam" id="PF00196">
    <property type="entry name" value="GerE"/>
    <property type="match status" value="1"/>
</dbReference>
<evidence type="ECO:0000259" key="8">
    <source>
        <dbReference type="PROSITE" id="PS50110"/>
    </source>
</evidence>
<evidence type="ECO:0000256" key="4">
    <source>
        <dbReference type="ARBA" id="ARBA00023125"/>
    </source>
</evidence>
<dbReference type="SUPFAM" id="SSF52172">
    <property type="entry name" value="CheY-like"/>
    <property type="match status" value="1"/>
</dbReference>
<evidence type="ECO:0000259" key="7">
    <source>
        <dbReference type="PROSITE" id="PS50043"/>
    </source>
</evidence>